<dbReference type="Proteomes" id="UP001345827">
    <property type="component" value="Unassembled WGS sequence"/>
</dbReference>
<feature type="region of interest" description="Disordered" evidence="4">
    <location>
        <begin position="349"/>
        <end position="368"/>
    </location>
</feature>
<feature type="compositionally biased region" description="Low complexity" evidence="4">
    <location>
        <begin position="505"/>
        <end position="521"/>
    </location>
</feature>
<feature type="compositionally biased region" description="Polar residues" evidence="4">
    <location>
        <begin position="316"/>
        <end position="329"/>
    </location>
</feature>
<dbReference type="InterPro" id="IPR011990">
    <property type="entry name" value="TPR-like_helical_dom_sf"/>
</dbReference>
<evidence type="ECO:0008006" key="7">
    <source>
        <dbReference type="Google" id="ProtNLM"/>
    </source>
</evidence>
<protein>
    <recommendedName>
        <fullName evidence="7">TPR-like protein</fullName>
    </recommendedName>
</protein>
<dbReference type="InterPro" id="IPR044244">
    <property type="entry name" value="TTC27/Emw1"/>
</dbReference>
<organism evidence="5 6">
    <name type="scientific">Vermiconidia calcicola</name>
    <dbReference type="NCBI Taxonomy" id="1690605"/>
    <lineage>
        <taxon>Eukaryota</taxon>
        <taxon>Fungi</taxon>
        <taxon>Dikarya</taxon>
        <taxon>Ascomycota</taxon>
        <taxon>Pezizomycotina</taxon>
        <taxon>Dothideomycetes</taxon>
        <taxon>Dothideomycetidae</taxon>
        <taxon>Mycosphaerellales</taxon>
        <taxon>Extremaceae</taxon>
        <taxon>Vermiconidia</taxon>
    </lineage>
</organism>
<keyword evidence="6" id="KW-1185">Reference proteome</keyword>
<evidence type="ECO:0000256" key="4">
    <source>
        <dbReference type="SAM" id="MobiDB-lite"/>
    </source>
</evidence>
<dbReference type="PROSITE" id="PS50005">
    <property type="entry name" value="TPR"/>
    <property type="match status" value="1"/>
</dbReference>
<accession>A0AAV9PXX7</accession>
<dbReference type="AlphaFoldDB" id="A0AAV9PXX7"/>
<evidence type="ECO:0000256" key="2">
    <source>
        <dbReference type="ARBA" id="ARBA00022803"/>
    </source>
</evidence>
<gene>
    <name evidence="5" type="ORF">LTR25_008488</name>
</gene>
<feature type="repeat" description="TPR" evidence="3">
    <location>
        <begin position="691"/>
        <end position="724"/>
    </location>
</feature>
<feature type="region of interest" description="Disordered" evidence="4">
    <location>
        <begin position="264"/>
        <end position="334"/>
    </location>
</feature>
<proteinExistence type="predicted"/>
<dbReference type="InterPro" id="IPR019734">
    <property type="entry name" value="TPR_rpt"/>
</dbReference>
<evidence type="ECO:0000256" key="3">
    <source>
        <dbReference type="PROSITE-ProRule" id="PRU00339"/>
    </source>
</evidence>
<comment type="caution">
    <text evidence="5">The sequence shown here is derived from an EMBL/GenBank/DDBJ whole genome shotgun (WGS) entry which is preliminary data.</text>
</comment>
<keyword evidence="2 3" id="KW-0802">TPR repeat</keyword>
<sequence length="1081" mass="119376">MDLLFPYPKNGTSFLEVLHHSLTRKLLGFDAVHAEKTPFISGVTSRLRFLLNDAMNHLSFMKIGYTALEAFLQANVTGPPLDFDSEGVVFPASYRDENLKGLKEELFQYLAVDGSRPYPLTPYIELFWLAKVILSDPTLAEAGFNGRRARFRLAFWHQKLLPEESPTLRDEMYADAEILEHQLASRLASDAASAQEHFVEFLIERAVVRTYYGDDALARADLARAATIRNFQFALTGALGKRTKFQDKGTSQLVVLAKSIDTEDAEHSNAKVIQNAEEQESPRPDDPQYDSPSIHATTTTSASPSTTAPHRPANKPSDNGETNPSSTKPANVPLNDDTLLEEISFHPTSTTTMTHAVPDTSSLPSSLSSLDPSNQPLLSPIDSIILLATASSISNTSPSDGLVREETLPYATRVLDGGSSNWQVYTQALLVRSRIEGYRARTAERGLLQLQALVDQVIAETSTSAFASASQHANGEKSAAPEQQQQQQQPGKKKITTFLPKPQPSTTTTTTQSESSEADTTAASVAERLKYIYQLSPPLRWELEAELAARWTHMGGLKTALEIYERLQMHAEVALCLAATDRESEAIRLLRGLLFHDNKDTGGTSMPDESAATALKLDSLRSPAPADAPRLLCILGDVTTHPEYYSLAWTVSGNRYVRAQRSLARYHAKRRDFEKARDAYGLALNISRIDRTSWFSMGCVQLELEDWMGAVESFTRCVQLDDGDAESWSNLAVALLRLPKPKPVQSVQPVHVNVQEESVVGAMLGSTTTDGRADWPADGDGDGDVDETEQNSSSSSSRERGDPYKHVREALRALRRAATLKRDDARIWDNYLTVAARIPPSAGTPWGEVIQAMGRVVELRGKKEGERAVDTAILRVLTEYVTQTFVYPYPATSSEVDVDDCVEGGDEDEDEDEDEDPAKSRTATTTTTNSTTTTGKRQLPHLPRSFLTLVDTSIAPLATASPTLYALLSDISLWRARPAAALTYAEKSWRSFLVGASMAEEFDTIPQDQWVGVVDKTLWLMRTYRSLGPMQRERTGGEVEAKWRFKARSAGRRVAGRGKRWEAEGNEAWRRLKAEIEGVST</sequence>
<evidence type="ECO:0000256" key="1">
    <source>
        <dbReference type="ARBA" id="ARBA00022737"/>
    </source>
</evidence>
<evidence type="ECO:0000313" key="5">
    <source>
        <dbReference type="EMBL" id="KAK5531379.1"/>
    </source>
</evidence>
<dbReference type="PANTHER" id="PTHR16193:SF0">
    <property type="entry name" value="TETRATRICOPEPTIDE REPEAT PROTEIN 27"/>
    <property type="match status" value="1"/>
</dbReference>
<feature type="compositionally biased region" description="Acidic residues" evidence="4">
    <location>
        <begin position="896"/>
        <end position="916"/>
    </location>
</feature>
<dbReference type="Gene3D" id="1.25.40.10">
    <property type="entry name" value="Tetratricopeptide repeat domain"/>
    <property type="match status" value="1"/>
</dbReference>
<dbReference type="SMART" id="SM00028">
    <property type="entry name" value="TPR"/>
    <property type="match status" value="2"/>
</dbReference>
<feature type="region of interest" description="Disordered" evidence="4">
    <location>
        <begin position="896"/>
        <end position="938"/>
    </location>
</feature>
<feature type="compositionally biased region" description="Acidic residues" evidence="4">
    <location>
        <begin position="777"/>
        <end position="789"/>
    </location>
</feature>
<evidence type="ECO:0000313" key="6">
    <source>
        <dbReference type="Proteomes" id="UP001345827"/>
    </source>
</evidence>
<feature type="compositionally biased region" description="Low complexity" evidence="4">
    <location>
        <begin position="291"/>
        <end position="311"/>
    </location>
</feature>
<feature type="region of interest" description="Disordered" evidence="4">
    <location>
        <begin position="766"/>
        <end position="804"/>
    </location>
</feature>
<dbReference type="EMBL" id="JAXLQG010000017">
    <property type="protein sequence ID" value="KAK5531379.1"/>
    <property type="molecule type" value="Genomic_DNA"/>
</dbReference>
<name>A0AAV9PXX7_9PEZI</name>
<feature type="compositionally biased region" description="Low complexity" evidence="4">
    <location>
        <begin position="358"/>
        <end position="368"/>
    </location>
</feature>
<dbReference type="PANTHER" id="PTHR16193">
    <property type="entry name" value="TETRATRICOPEPTIDE REPEAT PROTEIN 27"/>
    <property type="match status" value="1"/>
</dbReference>
<reference evidence="5 6" key="1">
    <citation type="submission" date="2023-06" db="EMBL/GenBank/DDBJ databases">
        <title>Black Yeasts Isolated from many extreme environments.</title>
        <authorList>
            <person name="Coleine C."/>
            <person name="Stajich J.E."/>
            <person name="Selbmann L."/>
        </authorList>
    </citation>
    <scope>NUCLEOTIDE SEQUENCE [LARGE SCALE GENOMIC DNA]</scope>
    <source>
        <strain evidence="5 6">CCFEE 5887</strain>
    </source>
</reference>
<feature type="region of interest" description="Disordered" evidence="4">
    <location>
        <begin position="467"/>
        <end position="521"/>
    </location>
</feature>
<keyword evidence="1" id="KW-0677">Repeat</keyword>
<feature type="compositionally biased region" description="Low complexity" evidence="4">
    <location>
        <begin position="922"/>
        <end position="934"/>
    </location>
</feature>
<dbReference type="SUPFAM" id="SSF48452">
    <property type="entry name" value="TPR-like"/>
    <property type="match status" value="1"/>
</dbReference>